<keyword evidence="12 17" id="KW-0413">Isomerase</keyword>
<dbReference type="SFLD" id="SFLDG01070">
    <property type="entry name" value="PLP-dependent"/>
    <property type="match status" value="1"/>
</dbReference>
<dbReference type="InterPro" id="IPR003739">
    <property type="entry name" value="Lys_aminomutase/Glu_NH3_mut"/>
</dbReference>
<evidence type="ECO:0000256" key="14">
    <source>
        <dbReference type="PIRSR" id="PIRSR004911-1"/>
    </source>
</evidence>
<reference evidence="17 18" key="1">
    <citation type="journal article" date="2012" name="PLoS ONE">
        <title>Edwardsiella comparative phylogenomics reveal the new intra/inter-species taxonomic relationships, virulence evolution and niche adaptation mechanisms.</title>
        <authorList>
            <person name="Yang M."/>
            <person name="Lv Y."/>
            <person name="Xiao J."/>
            <person name="Wu H."/>
            <person name="Zheng H."/>
            <person name="Liu Q."/>
            <person name="Zhang Y."/>
            <person name="Wang Q."/>
        </authorList>
    </citation>
    <scope>NUCLEOTIDE SEQUENCE [LARGE SCALE GENOMIC DNA]</scope>
    <source>
        <strain evidence="18">080813</strain>
    </source>
</reference>
<dbReference type="RefSeq" id="WP_034162957.1">
    <property type="nucleotide sequence ID" value="NZ_CP006664.1"/>
</dbReference>
<name>A0A076LPL8_9GAMM</name>
<dbReference type="InterPro" id="IPR058240">
    <property type="entry name" value="rSAM_sf"/>
</dbReference>
<dbReference type="NCBIfam" id="TIGR03821">
    <property type="entry name" value="EFP_modif_epmB"/>
    <property type="match status" value="1"/>
</dbReference>
<evidence type="ECO:0000313" key="18">
    <source>
        <dbReference type="Proteomes" id="UP000028681"/>
    </source>
</evidence>
<dbReference type="GO" id="GO:0016853">
    <property type="term" value="F:isomerase activity"/>
    <property type="evidence" value="ECO:0007669"/>
    <property type="project" value="UniProtKB-KW"/>
</dbReference>
<comment type="catalytic activity">
    <reaction evidence="1">
        <text>L-lysine = D-beta-lysine</text>
        <dbReference type="Rhea" id="RHEA:44148"/>
        <dbReference type="ChEBI" id="CHEBI:32551"/>
        <dbReference type="ChEBI" id="CHEBI:84138"/>
    </reaction>
</comment>
<comment type="cofactor">
    <cofactor evidence="3">
        <name>[4Fe-4S] cluster</name>
        <dbReference type="ChEBI" id="CHEBI:49883"/>
    </cofactor>
</comment>
<evidence type="ECO:0000256" key="5">
    <source>
        <dbReference type="ARBA" id="ARBA00022363"/>
    </source>
</evidence>
<evidence type="ECO:0000256" key="1">
    <source>
        <dbReference type="ARBA" id="ARBA00001352"/>
    </source>
</evidence>
<feature type="modified residue" description="N6-(pyridoxal phosphate)lysine" evidence="15">
    <location>
        <position position="332"/>
    </location>
</feature>
<dbReference type="InterPro" id="IPR013785">
    <property type="entry name" value="Aldolase_TIM"/>
</dbReference>
<keyword evidence="8 14" id="KW-0479">Metal-binding</keyword>
<dbReference type="SFLD" id="SFLDF00314">
    <property type="entry name" value="L-lysine_2_3-aminomutase_(yjeK"/>
    <property type="match status" value="1"/>
</dbReference>
<comment type="cofactor">
    <cofactor evidence="2 15">
        <name>pyridoxal 5'-phosphate</name>
        <dbReference type="ChEBI" id="CHEBI:597326"/>
    </cofactor>
</comment>
<keyword evidence="9 15" id="KW-0663">Pyridoxal phosphate</keyword>
<dbReference type="Proteomes" id="UP000028681">
    <property type="component" value="Chromosome"/>
</dbReference>
<dbReference type="Gene3D" id="3.20.20.70">
    <property type="entry name" value="Aldolase class I"/>
    <property type="match status" value="1"/>
</dbReference>
<dbReference type="Pfam" id="PF04055">
    <property type="entry name" value="Radical_SAM"/>
    <property type="match status" value="1"/>
</dbReference>
<sequence length="342" mass="38656">MAHIVTQKGQPREDWLQQLADVVTDPADLLAQLGLSAHPQWLAGCEARRLFPLRVPRAFISRIRRGDPLDPLLRQVMSDAAEFIETPGFSTDPLEEQHSVVPGLLHKYQNRALLLVKGGCAVNCRYCFRRHFPYQENQGTRANWQRAVAYLREHPELDEIIFSGGDPLMAKDHELDWLFTQLEQLQHLRRLRIHSRLPVVIPARVTDALCQRMADSRLQMVLVTHINHANEIDEALSEAMGRLKQAGVTLLNQSVLLRGVNDSADTLAALSNALFDAGILPYYLHVLDKVQGGAHFMVPDDEARRLMHGLLARVSGYLVPRLTREIGGEPSKTQLDLHLRQQ</sequence>
<keyword evidence="10" id="KW-0408">Iron</keyword>
<dbReference type="InterPro" id="IPR007197">
    <property type="entry name" value="rSAM"/>
</dbReference>
<evidence type="ECO:0000256" key="2">
    <source>
        <dbReference type="ARBA" id="ARBA00001933"/>
    </source>
</evidence>
<dbReference type="NCBIfam" id="TIGR00238">
    <property type="entry name" value="KamA family radical SAM protein"/>
    <property type="match status" value="1"/>
</dbReference>
<dbReference type="KEGG" id="ete:ETEE_2089"/>
<keyword evidence="7" id="KW-0949">S-adenosyl-L-methionine</keyword>
<dbReference type="SUPFAM" id="SSF102114">
    <property type="entry name" value="Radical SAM enzymes"/>
    <property type="match status" value="1"/>
</dbReference>
<dbReference type="PROSITE" id="PS51918">
    <property type="entry name" value="RADICAL_SAM"/>
    <property type="match status" value="1"/>
</dbReference>
<evidence type="ECO:0000256" key="4">
    <source>
        <dbReference type="ARBA" id="ARBA00008703"/>
    </source>
</evidence>
<dbReference type="PANTHER" id="PTHR30538">
    <property type="entry name" value="LYSINE 2,3-AMINOMUTASE-RELATED"/>
    <property type="match status" value="1"/>
</dbReference>
<evidence type="ECO:0000259" key="16">
    <source>
        <dbReference type="PROSITE" id="PS51918"/>
    </source>
</evidence>
<feature type="binding site" evidence="14">
    <location>
        <position position="127"/>
    </location>
    <ligand>
        <name>[4Fe-4S] cluster</name>
        <dbReference type="ChEBI" id="CHEBI:49883"/>
        <note>4Fe-4S-S-AdoMet</note>
    </ligand>
</feature>
<dbReference type="GO" id="GO:0051539">
    <property type="term" value="F:4 iron, 4 sulfur cluster binding"/>
    <property type="evidence" value="ECO:0007669"/>
    <property type="project" value="UniProtKB-KW"/>
</dbReference>
<feature type="binding site" evidence="14">
    <location>
        <position position="120"/>
    </location>
    <ligand>
        <name>[4Fe-4S] cluster</name>
        <dbReference type="ChEBI" id="CHEBI:49883"/>
        <note>4Fe-4S-S-AdoMet</note>
    </ligand>
</feature>
<evidence type="ECO:0000256" key="7">
    <source>
        <dbReference type="ARBA" id="ARBA00022691"/>
    </source>
</evidence>
<dbReference type="PANTHER" id="PTHR30538:SF1">
    <property type="entry name" value="L-LYSINE 2,3-AMINOMUTASE"/>
    <property type="match status" value="1"/>
</dbReference>
<feature type="binding site" evidence="14">
    <location>
        <position position="124"/>
    </location>
    <ligand>
        <name>[4Fe-4S] cluster</name>
        <dbReference type="ChEBI" id="CHEBI:49883"/>
        <note>4Fe-4S-S-AdoMet</note>
    </ligand>
</feature>
<dbReference type="GeneID" id="33939686"/>
<dbReference type="InterPro" id="IPR022462">
    <property type="entry name" value="EpmB"/>
</dbReference>
<evidence type="ECO:0000256" key="8">
    <source>
        <dbReference type="ARBA" id="ARBA00022723"/>
    </source>
</evidence>
<keyword evidence="6 14" id="KW-0004">4Fe-4S</keyword>
<accession>A0A076LPL8</accession>
<evidence type="ECO:0000256" key="13">
    <source>
        <dbReference type="ARBA" id="ARBA00030756"/>
    </source>
</evidence>
<dbReference type="GO" id="GO:0046872">
    <property type="term" value="F:metal ion binding"/>
    <property type="evidence" value="ECO:0007669"/>
    <property type="project" value="UniProtKB-KW"/>
</dbReference>
<dbReference type="AlphaFoldDB" id="A0A076LPL8"/>
<feature type="domain" description="Radical SAM core" evidence="16">
    <location>
        <begin position="106"/>
        <end position="321"/>
    </location>
</feature>
<evidence type="ECO:0000313" key="17">
    <source>
        <dbReference type="EMBL" id="AIJ08533.1"/>
    </source>
</evidence>
<dbReference type="PIRSF" id="PIRSF004911">
    <property type="entry name" value="DUF160"/>
    <property type="match status" value="1"/>
</dbReference>
<evidence type="ECO:0000256" key="15">
    <source>
        <dbReference type="PIRSR" id="PIRSR603739-50"/>
    </source>
</evidence>
<evidence type="ECO:0000256" key="10">
    <source>
        <dbReference type="ARBA" id="ARBA00023004"/>
    </source>
</evidence>
<protein>
    <recommendedName>
        <fullName evidence="5">L-lysine 2,3-aminomutase</fullName>
    </recommendedName>
    <alternativeName>
        <fullName evidence="13">EF-P post-translational modification enzyme B</fullName>
    </alternativeName>
</protein>
<gene>
    <name evidence="17" type="ORF">ETEE_2089</name>
</gene>
<evidence type="ECO:0000256" key="6">
    <source>
        <dbReference type="ARBA" id="ARBA00022485"/>
    </source>
</evidence>
<evidence type="ECO:0000256" key="12">
    <source>
        <dbReference type="ARBA" id="ARBA00023235"/>
    </source>
</evidence>
<dbReference type="HOGENOM" id="CLU_032161_2_0_6"/>
<dbReference type="EMBL" id="CP006664">
    <property type="protein sequence ID" value="AIJ08533.1"/>
    <property type="molecule type" value="Genomic_DNA"/>
</dbReference>
<comment type="similarity">
    <text evidence="4">Belongs to the radical SAM superfamily. KamA family.</text>
</comment>
<dbReference type="SFLD" id="SFLDS00029">
    <property type="entry name" value="Radical_SAM"/>
    <property type="match status" value="1"/>
</dbReference>
<evidence type="ECO:0000256" key="9">
    <source>
        <dbReference type="ARBA" id="ARBA00022898"/>
    </source>
</evidence>
<keyword evidence="11 14" id="KW-0411">Iron-sulfur</keyword>
<organism evidence="17 18">
    <name type="scientific">Edwardsiella anguillarum ET080813</name>
    <dbReference type="NCBI Taxonomy" id="667120"/>
    <lineage>
        <taxon>Bacteria</taxon>
        <taxon>Pseudomonadati</taxon>
        <taxon>Pseudomonadota</taxon>
        <taxon>Gammaproteobacteria</taxon>
        <taxon>Enterobacterales</taxon>
        <taxon>Hafniaceae</taxon>
        <taxon>Edwardsiella</taxon>
    </lineage>
</organism>
<dbReference type="CDD" id="cd01335">
    <property type="entry name" value="Radical_SAM"/>
    <property type="match status" value="1"/>
</dbReference>
<evidence type="ECO:0000256" key="11">
    <source>
        <dbReference type="ARBA" id="ARBA00023014"/>
    </source>
</evidence>
<proteinExistence type="inferred from homology"/>
<evidence type="ECO:0000256" key="3">
    <source>
        <dbReference type="ARBA" id="ARBA00001966"/>
    </source>
</evidence>